<organism evidence="1 2">
    <name type="scientific">Salinivibrio kushneri</name>
    <dbReference type="NCBI Taxonomy" id="1908198"/>
    <lineage>
        <taxon>Bacteria</taxon>
        <taxon>Pseudomonadati</taxon>
        <taxon>Pseudomonadota</taxon>
        <taxon>Gammaproteobacteria</taxon>
        <taxon>Vibrionales</taxon>
        <taxon>Vibrionaceae</taxon>
        <taxon>Salinivibrio</taxon>
    </lineage>
</organism>
<dbReference type="AlphaFoldDB" id="A0AB36K7Y3"/>
<dbReference type="RefSeq" id="WP_077457531.1">
    <property type="nucleotide sequence ID" value="NZ_MUEO01000009.1"/>
</dbReference>
<protein>
    <submittedName>
        <fullName evidence="1">Phage major capsid protein, P2 family</fullName>
    </submittedName>
</protein>
<dbReference type="Proteomes" id="UP000188726">
    <property type="component" value="Unassembled WGS sequence"/>
</dbReference>
<proteinExistence type="predicted"/>
<sequence>MQVLTQDARSMMDAYAQQLAQSYGVQSTQQLFNVSPAQETKLRQAIIESAEFLKMISVSTVDQLQGQVVDLGMSALHTGRKKGGRFAKNVNVGGHKYALVETDSCAALTWEMLCQWANQGTKNQFMKLVSDYSNQMFALDKIRVGWNGIEAAETTDPDANPLGEDVNVGWNEFVRQRKAGQIITDPVVFDADGGGDYKTLDAMASDLINNNINPVFRNDPRLTVFVGSGLVSAAQYHMYDNADKPSEHIAAQQLSKDIAGRKAYTPPFFPEYGMVVTMPKNLQILTQRGTSQRKARHEEDRKQFENSYWRMEGYAVGVLEAYAAFDNASVGTGATAAEEPTDTGA</sequence>
<dbReference type="EMBL" id="MUEO01000009">
    <property type="protein sequence ID" value="OOE45114.1"/>
    <property type="molecule type" value="Genomic_DNA"/>
</dbReference>
<accession>A0AB36K7Y3</accession>
<dbReference type="InterPro" id="IPR006441">
    <property type="entry name" value="Phage_P2_GpN"/>
</dbReference>
<evidence type="ECO:0000313" key="1">
    <source>
        <dbReference type="EMBL" id="OOE45114.1"/>
    </source>
</evidence>
<reference evidence="1 2" key="1">
    <citation type="journal article" date="2017" name="Genome Announc.">
        <title>Draft Genome Sequences of Salinivibrio proteolyticus, Salinivibrio sharmensis, Salinivibrio siamensis, Salinivibrio costicola subsp. alcaliphilus, Salinivibrio costicola subsp. vallismortis, and 29 New Isolates Belonging to the Genus Salinivibrio.</title>
        <authorList>
            <person name="Lopez-Hermoso C."/>
            <person name="de la Haba R.R."/>
            <person name="Sanchez-Porro C."/>
            <person name="Bayliss S.C."/>
            <person name="Feil E.J."/>
            <person name="Ventosa A."/>
        </authorList>
    </citation>
    <scope>NUCLEOTIDE SEQUENCE [LARGE SCALE GENOMIC DNA]</scope>
    <source>
        <strain evidence="1 2">IC202</strain>
    </source>
</reference>
<gene>
    <name evidence="1" type="ORF">BZG09_05260</name>
</gene>
<dbReference type="NCBIfam" id="TIGR01551">
    <property type="entry name" value="major_capsid_P2"/>
    <property type="match status" value="1"/>
</dbReference>
<evidence type="ECO:0000313" key="2">
    <source>
        <dbReference type="Proteomes" id="UP000188726"/>
    </source>
</evidence>
<dbReference type="Pfam" id="PF05125">
    <property type="entry name" value="Phage_cap_P2"/>
    <property type="match status" value="1"/>
</dbReference>
<comment type="caution">
    <text evidence="1">The sequence shown here is derived from an EMBL/GenBank/DDBJ whole genome shotgun (WGS) entry which is preliminary data.</text>
</comment>
<name>A0AB36K7Y3_9GAMM</name>